<organism evidence="1 2">
    <name type="scientific">Pyxidicoccus fallax</name>
    <dbReference type="NCBI Taxonomy" id="394095"/>
    <lineage>
        <taxon>Bacteria</taxon>
        <taxon>Pseudomonadati</taxon>
        <taxon>Myxococcota</taxon>
        <taxon>Myxococcia</taxon>
        <taxon>Myxococcales</taxon>
        <taxon>Cystobacterineae</taxon>
        <taxon>Myxococcaceae</taxon>
        <taxon>Pyxidicoccus</taxon>
    </lineage>
</organism>
<comment type="caution">
    <text evidence="1">The sequence shown here is derived from an EMBL/GenBank/DDBJ whole genome shotgun (WGS) entry which is preliminary data.</text>
</comment>
<accession>A0A848LPN8</accession>
<evidence type="ECO:0000313" key="1">
    <source>
        <dbReference type="EMBL" id="NMO19602.1"/>
    </source>
</evidence>
<protein>
    <recommendedName>
        <fullName evidence="3">DAC domain-containing protein</fullName>
    </recommendedName>
</protein>
<name>A0A848LPN8_9BACT</name>
<keyword evidence="2" id="KW-1185">Reference proteome</keyword>
<gene>
    <name evidence="1" type="ORF">HG543_32710</name>
</gene>
<reference evidence="1 2" key="1">
    <citation type="submission" date="2020-04" db="EMBL/GenBank/DDBJ databases">
        <title>Draft genome of Pyxidicoccus fallax type strain.</title>
        <authorList>
            <person name="Whitworth D.E."/>
        </authorList>
    </citation>
    <scope>NUCLEOTIDE SEQUENCE [LARGE SCALE GENOMIC DNA]</scope>
    <source>
        <strain evidence="1 2">DSM 14698</strain>
    </source>
</reference>
<dbReference type="EMBL" id="JABBJJ010000194">
    <property type="protein sequence ID" value="NMO19602.1"/>
    <property type="molecule type" value="Genomic_DNA"/>
</dbReference>
<dbReference type="Proteomes" id="UP000518300">
    <property type="component" value="Unassembled WGS sequence"/>
</dbReference>
<sequence length="365" mass="39100">MRHAGGVMNGSDPAAPVSPPPVLSFRHLLTEAVGTFLDEARMSCALTADAIGELIVTLSRYREEGAPLFPMAFVCDDLGHMLAQLGGHDPIAIGIGPRSRATIQRALKQCAPLGQGRWWALYLLRVPEGFAYGVFRTDPFPLAETPLERLRRADDGGPGVVGVLQLADNVLELRGCAGLCRHVYLSGARVDAASPPEVMEELADALTDGVATASRERARGFFKRVLFEVMQGSHGALVAVLPRERAGSMLFVDGIILPRPLDVVGLLERYHADPSDAAATAVRATAQLLRGMMATDGITVLRADGCIVGYNIFVRHPETLASQPSVVGGARRRTFEVLSAALGTELTAAFIRSQDGDVICRRARE</sequence>
<evidence type="ECO:0000313" key="2">
    <source>
        <dbReference type="Proteomes" id="UP000518300"/>
    </source>
</evidence>
<dbReference type="AlphaFoldDB" id="A0A848LPN8"/>
<evidence type="ECO:0008006" key="3">
    <source>
        <dbReference type="Google" id="ProtNLM"/>
    </source>
</evidence>
<proteinExistence type="predicted"/>